<dbReference type="RefSeq" id="WP_189604811.1">
    <property type="nucleotide sequence ID" value="NZ_BMXB01000008.1"/>
</dbReference>
<organism evidence="1 2">
    <name type="scientific">Salinimicrobium marinum</name>
    <dbReference type="NCBI Taxonomy" id="680283"/>
    <lineage>
        <taxon>Bacteria</taxon>
        <taxon>Pseudomonadati</taxon>
        <taxon>Bacteroidota</taxon>
        <taxon>Flavobacteriia</taxon>
        <taxon>Flavobacteriales</taxon>
        <taxon>Flavobacteriaceae</taxon>
        <taxon>Salinimicrobium</taxon>
    </lineage>
</organism>
<sequence>MTLEDFYNRPVAFTEFVVEILLNNGCSLDFGTAYGMDYLTVTSEGSAGEKQFVVALRSEEIRKNLLPVLRFTEEKPERKIFLCVLNPKDKQFLEGVLMTRTNNVEVYQLPLIDRYRFYRREFESRKRKI</sequence>
<name>A0A918VZI6_9FLAO</name>
<proteinExistence type="predicted"/>
<comment type="caution">
    <text evidence="1">The sequence shown here is derived from an EMBL/GenBank/DDBJ whole genome shotgun (WGS) entry which is preliminary data.</text>
</comment>
<protein>
    <submittedName>
        <fullName evidence="1">Uncharacterized protein</fullName>
    </submittedName>
</protein>
<dbReference type="AlphaFoldDB" id="A0A918VZI6"/>
<keyword evidence="2" id="KW-1185">Reference proteome</keyword>
<evidence type="ECO:0000313" key="2">
    <source>
        <dbReference type="Proteomes" id="UP000610456"/>
    </source>
</evidence>
<evidence type="ECO:0000313" key="1">
    <source>
        <dbReference type="EMBL" id="GHA40206.1"/>
    </source>
</evidence>
<dbReference type="EMBL" id="BMXB01000008">
    <property type="protein sequence ID" value="GHA40206.1"/>
    <property type="molecule type" value="Genomic_DNA"/>
</dbReference>
<reference evidence="1" key="2">
    <citation type="submission" date="2020-09" db="EMBL/GenBank/DDBJ databases">
        <authorList>
            <person name="Sun Q."/>
            <person name="Kim S."/>
        </authorList>
    </citation>
    <scope>NUCLEOTIDE SEQUENCE</scope>
    <source>
        <strain evidence="1">KCTC 12719</strain>
    </source>
</reference>
<reference evidence="1" key="1">
    <citation type="journal article" date="2014" name="Int. J. Syst. Evol. Microbiol.">
        <title>Complete genome sequence of Corynebacterium casei LMG S-19264T (=DSM 44701T), isolated from a smear-ripened cheese.</title>
        <authorList>
            <consortium name="US DOE Joint Genome Institute (JGI-PGF)"/>
            <person name="Walter F."/>
            <person name="Albersmeier A."/>
            <person name="Kalinowski J."/>
            <person name="Ruckert C."/>
        </authorList>
    </citation>
    <scope>NUCLEOTIDE SEQUENCE</scope>
    <source>
        <strain evidence="1">KCTC 12719</strain>
    </source>
</reference>
<dbReference type="Proteomes" id="UP000610456">
    <property type="component" value="Unassembled WGS sequence"/>
</dbReference>
<gene>
    <name evidence="1" type="ORF">GCM10007103_22060</name>
</gene>
<accession>A0A918VZI6</accession>